<sequence>VIFVTVTLIGTFTNVVLYTAIFVPVDLTIRITLFYAVLLSTSAIYFLLNTASSVYNEAVVTRKVLNKLYVSQIQFHHPCTLFNLLQTIESQAKKRLGFYFLYIFIINSSRFFEVNFINLSIILYLIIFLFLLTRLLDL</sequence>
<keyword evidence="3" id="KW-1185">Reference proteome</keyword>
<keyword evidence="1" id="KW-0472">Membrane</keyword>
<keyword evidence="1" id="KW-0812">Transmembrane</keyword>
<gene>
    <name evidence="2" type="ORF">BLA29_012310</name>
</gene>
<accession>A0A1Y3ARN6</accession>
<proteinExistence type="predicted"/>
<name>A0A1Y3ARN6_EURMA</name>
<evidence type="ECO:0000256" key="1">
    <source>
        <dbReference type="SAM" id="Phobius"/>
    </source>
</evidence>
<organism evidence="2 3">
    <name type="scientific">Euroglyphus maynei</name>
    <name type="common">Mayne's house dust mite</name>
    <dbReference type="NCBI Taxonomy" id="6958"/>
    <lineage>
        <taxon>Eukaryota</taxon>
        <taxon>Metazoa</taxon>
        <taxon>Ecdysozoa</taxon>
        <taxon>Arthropoda</taxon>
        <taxon>Chelicerata</taxon>
        <taxon>Arachnida</taxon>
        <taxon>Acari</taxon>
        <taxon>Acariformes</taxon>
        <taxon>Sarcoptiformes</taxon>
        <taxon>Astigmata</taxon>
        <taxon>Psoroptidia</taxon>
        <taxon>Analgoidea</taxon>
        <taxon>Pyroglyphidae</taxon>
        <taxon>Pyroglyphinae</taxon>
        <taxon>Euroglyphus</taxon>
    </lineage>
</organism>
<dbReference type="EMBL" id="MUJZ01062536">
    <property type="protein sequence ID" value="OTF71111.1"/>
    <property type="molecule type" value="Genomic_DNA"/>
</dbReference>
<comment type="caution">
    <text evidence="2">The sequence shown here is derived from an EMBL/GenBank/DDBJ whole genome shotgun (WGS) entry which is preliminary data.</text>
</comment>
<feature type="non-terminal residue" evidence="2">
    <location>
        <position position="1"/>
    </location>
</feature>
<dbReference type="Proteomes" id="UP000194236">
    <property type="component" value="Unassembled WGS sequence"/>
</dbReference>
<evidence type="ECO:0000313" key="2">
    <source>
        <dbReference type="EMBL" id="OTF71111.1"/>
    </source>
</evidence>
<feature type="transmembrane region" description="Helical" evidence="1">
    <location>
        <begin position="118"/>
        <end position="136"/>
    </location>
</feature>
<reference evidence="2 3" key="1">
    <citation type="submission" date="2017-03" db="EMBL/GenBank/DDBJ databases">
        <title>Genome Survey of Euroglyphus maynei.</title>
        <authorList>
            <person name="Arlian L.G."/>
            <person name="Morgan M.S."/>
            <person name="Rider S.D."/>
        </authorList>
    </citation>
    <scope>NUCLEOTIDE SEQUENCE [LARGE SCALE GENOMIC DNA]</scope>
    <source>
        <strain evidence="2">Arlian Lab</strain>
        <tissue evidence="2">Whole body</tissue>
    </source>
</reference>
<keyword evidence="1" id="KW-1133">Transmembrane helix</keyword>
<feature type="transmembrane region" description="Helical" evidence="1">
    <location>
        <begin position="27"/>
        <end position="48"/>
    </location>
</feature>
<protein>
    <submittedName>
        <fullName evidence="2">Uncharacterized protein</fullName>
    </submittedName>
</protein>
<dbReference type="AlphaFoldDB" id="A0A1Y3ARN6"/>
<evidence type="ECO:0000313" key="3">
    <source>
        <dbReference type="Proteomes" id="UP000194236"/>
    </source>
</evidence>